<evidence type="ECO:0000256" key="1">
    <source>
        <dbReference type="ARBA" id="ARBA00004123"/>
    </source>
</evidence>
<keyword evidence="4" id="KW-0175">Coiled coil</keyword>
<reference evidence="7 8" key="1">
    <citation type="submission" date="2019-06" db="EMBL/GenBank/DDBJ databases">
        <title>Draft genomes of female and male turbot (Scophthalmus maximus).</title>
        <authorList>
            <person name="Xu H."/>
            <person name="Xu X.-W."/>
            <person name="Shao C."/>
            <person name="Chen S."/>
        </authorList>
    </citation>
    <scope>NUCLEOTIDE SEQUENCE [LARGE SCALE GENOMIC DNA]</scope>
    <source>
        <strain evidence="7">Ysfricsl-2016a</strain>
        <tissue evidence="7">Blood</tissue>
    </source>
</reference>
<dbReference type="Pfam" id="PF04935">
    <property type="entry name" value="SURF6"/>
    <property type="match status" value="1"/>
</dbReference>
<dbReference type="InterPro" id="IPR007019">
    <property type="entry name" value="SURF6"/>
</dbReference>
<evidence type="ECO:0000256" key="3">
    <source>
        <dbReference type="ARBA" id="ARBA00023242"/>
    </source>
</evidence>
<feature type="compositionally biased region" description="Basic and acidic residues" evidence="5">
    <location>
        <begin position="236"/>
        <end position="256"/>
    </location>
</feature>
<evidence type="ECO:0000256" key="5">
    <source>
        <dbReference type="SAM" id="MobiDB-lite"/>
    </source>
</evidence>
<comment type="similarity">
    <text evidence="2">Belongs to the SURF6 family.</text>
</comment>
<feature type="compositionally biased region" description="Basic residues" evidence="5">
    <location>
        <begin position="366"/>
        <end position="378"/>
    </location>
</feature>
<evidence type="ECO:0000313" key="8">
    <source>
        <dbReference type="Proteomes" id="UP000438429"/>
    </source>
</evidence>
<comment type="subcellular location">
    <subcellularLocation>
        <location evidence="1">Nucleus</location>
    </subcellularLocation>
</comment>
<dbReference type="GO" id="GO:0003677">
    <property type="term" value="F:DNA binding"/>
    <property type="evidence" value="ECO:0007669"/>
    <property type="project" value="TreeGrafter"/>
</dbReference>
<dbReference type="PANTHER" id="PTHR14369:SF0">
    <property type="entry name" value="SURFEIT LOCUS PROTEIN 6"/>
    <property type="match status" value="1"/>
</dbReference>
<dbReference type="PANTHER" id="PTHR14369">
    <property type="entry name" value="SURFEIT LOCUS PROTEIN 6"/>
    <property type="match status" value="1"/>
</dbReference>
<dbReference type="AlphaFoldDB" id="A0A6A4SHH1"/>
<evidence type="ECO:0000256" key="2">
    <source>
        <dbReference type="ARBA" id="ARBA00005904"/>
    </source>
</evidence>
<organism evidence="7 8">
    <name type="scientific">Scophthalmus maximus</name>
    <name type="common">Turbot</name>
    <name type="synonym">Psetta maxima</name>
    <dbReference type="NCBI Taxonomy" id="52904"/>
    <lineage>
        <taxon>Eukaryota</taxon>
        <taxon>Metazoa</taxon>
        <taxon>Chordata</taxon>
        <taxon>Craniata</taxon>
        <taxon>Vertebrata</taxon>
        <taxon>Euteleostomi</taxon>
        <taxon>Actinopterygii</taxon>
        <taxon>Neopterygii</taxon>
        <taxon>Teleostei</taxon>
        <taxon>Neoteleostei</taxon>
        <taxon>Acanthomorphata</taxon>
        <taxon>Carangaria</taxon>
        <taxon>Pleuronectiformes</taxon>
        <taxon>Pleuronectoidei</taxon>
        <taxon>Scophthalmidae</taxon>
        <taxon>Scophthalmus</taxon>
    </lineage>
</organism>
<sequence length="431" mass="49955">MPFLPSGPFILVASGIRTRYVDIFHPVNSCHCKRYFCRIKALQRSSPVDMDLASKDSYIQKLASRVFSQRDQEPKKRPFGNVEVHPIPRNDSPRSVPWFQRIRCTLCVTHSTGKGDAGPPKKKKKCKKKHFKERGANEKTPKPQQKPPLSPAAPKGPATAKPSGINGSTAQTPKGVNVQTTFSTVDVLRKRLHEKIEESRGQGAPKDALSEAVQAKRAKRKLERERKKRKRKEFRMKKLAEKSGEEQLPEIKKEEQQAPVASKRNETTIVFNKVEMVEEGFVDKMQKKKSKKQSIKGQLTPLTGKNYKQLLSRVEARKEKLEKLREKDEGKAREMEEKIKWTNLLYKAEGIKIKDDENMLQVALKRKEKRRDHRKKDWVKRSENVVEKMQHRQDKRRKNIQKQKQVKTEKKKDRARKRGRVLPEDLKRAAV</sequence>
<gene>
    <name evidence="7" type="ORF">F2P81_016213</name>
</gene>
<comment type="caution">
    <text evidence="7">The sequence shown here is derived from an EMBL/GenBank/DDBJ whole genome shotgun (WGS) entry which is preliminary data.</text>
</comment>
<feature type="domain" description="Ribosomal RNA-processing protein 14/surfeit locus protein 6 C-terminal" evidence="6">
    <location>
        <begin position="212"/>
        <end position="412"/>
    </location>
</feature>
<feature type="compositionally biased region" description="Basic residues" evidence="5">
    <location>
        <begin position="120"/>
        <end position="132"/>
    </location>
</feature>
<evidence type="ECO:0000313" key="7">
    <source>
        <dbReference type="EMBL" id="KAF0031658.1"/>
    </source>
</evidence>
<name>A0A6A4SHH1_SCOMX</name>
<evidence type="ECO:0000256" key="4">
    <source>
        <dbReference type="SAM" id="Coils"/>
    </source>
</evidence>
<feature type="compositionally biased region" description="Basic residues" evidence="5">
    <location>
        <begin position="393"/>
        <end position="405"/>
    </location>
</feature>
<dbReference type="GO" id="GO:0042274">
    <property type="term" value="P:ribosomal small subunit biogenesis"/>
    <property type="evidence" value="ECO:0007669"/>
    <property type="project" value="TreeGrafter"/>
</dbReference>
<feature type="coiled-coil region" evidence="4">
    <location>
        <begin position="304"/>
        <end position="338"/>
    </location>
</feature>
<feature type="compositionally biased region" description="Low complexity" evidence="5">
    <location>
        <begin position="152"/>
        <end position="164"/>
    </location>
</feature>
<dbReference type="Proteomes" id="UP000438429">
    <property type="component" value="Unassembled WGS sequence"/>
</dbReference>
<feature type="compositionally biased region" description="Basic and acidic residues" evidence="5">
    <location>
        <begin position="379"/>
        <end position="392"/>
    </location>
</feature>
<dbReference type="GO" id="GO:0042273">
    <property type="term" value="P:ribosomal large subunit biogenesis"/>
    <property type="evidence" value="ECO:0007669"/>
    <property type="project" value="TreeGrafter"/>
</dbReference>
<dbReference type="GO" id="GO:0003723">
    <property type="term" value="F:RNA binding"/>
    <property type="evidence" value="ECO:0007669"/>
    <property type="project" value="TreeGrafter"/>
</dbReference>
<feature type="compositionally biased region" description="Basic and acidic residues" evidence="5">
    <location>
        <begin position="421"/>
        <end position="431"/>
    </location>
</feature>
<dbReference type="EMBL" id="VEVO01000014">
    <property type="protein sequence ID" value="KAF0031658.1"/>
    <property type="molecule type" value="Genomic_DNA"/>
</dbReference>
<accession>A0A6A4SHH1</accession>
<feature type="region of interest" description="Disordered" evidence="5">
    <location>
        <begin position="110"/>
        <end position="182"/>
    </location>
</feature>
<keyword evidence="3" id="KW-0539">Nucleus</keyword>
<dbReference type="GO" id="GO:0005730">
    <property type="term" value="C:nucleolus"/>
    <property type="evidence" value="ECO:0007669"/>
    <property type="project" value="TreeGrafter"/>
</dbReference>
<feature type="region of interest" description="Disordered" evidence="5">
    <location>
        <begin position="68"/>
        <end position="94"/>
    </location>
</feature>
<feature type="region of interest" description="Disordered" evidence="5">
    <location>
        <begin position="196"/>
        <end position="263"/>
    </location>
</feature>
<dbReference type="InterPro" id="IPR029190">
    <property type="entry name" value="Rrp14/SURF6_C"/>
</dbReference>
<feature type="compositionally biased region" description="Basic residues" evidence="5">
    <location>
        <begin position="216"/>
        <end position="235"/>
    </location>
</feature>
<proteinExistence type="inferred from homology"/>
<feature type="compositionally biased region" description="Polar residues" evidence="5">
    <location>
        <begin position="165"/>
        <end position="182"/>
    </location>
</feature>
<evidence type="ECO:0000259" key="6">
    <source>
        <dbReference type="Pfam" id="PF04935"/>
    </source>
</evidence>
<protein>
    <recommendedName>
        <fullName evidence="6">Ribosomal RNA-processing protein 14/surfeit locus protein 6 C-terminal domain-containing protein</fullName>
    </recommendedName>
</protein>
<feature type="region of interest" description="Disordered" evidence="5">
    <location>
        <begin position="366"/>
        <end position="431"/>
    </location>
</feature>